<dbReference type="Proteomes" id="UP000295172">
    <property type="component" value="Unassembled WGS sequence"/>
</dbReference>
<accession>A0A4R4WV55</accession>
<reference evidence="1 2" key="1">
    <citation type="submission" date="2019-02" db="EMBL/GenBank/DDBJ databases">
        <title>Draft genome sequences of novel Actinobacteria.</title>
        <authorList>
            <person name="Sahin N."/>
            <person name="Ay H."/>
            <person name="Saygin H."/>
        </authorList>
    </citation>
    <scope>NUCLEOTIDE SEQUENCE [LARGE SCALE GENOMIC DNA]</scope>
    <source>
        <strain evidence="1 2">16K104</strain>
    </source>
</reference>
<dbReference type="OrthoDB" id="3830358at2"/>
<keyword evidence="2" id="KW-1185">Reference proteome</keyword>
<dbReference type="EMBL" id="SMKR01000090">
    <property type="protein sequence ID" value="TDD21551.1"/>
    <property type="molecule type" value="Genomic_DNA"/>
</dbReference>
<dbReference type="AlphaFoldDB" id="A0A4R4WV55"/>
<name>A0A4R4WV55_9ACTN</name>
<dbReference type="RefSeq" id="WP_132322596.1">
    <property type="nucleotide sequence ID" value="NZ_SMKR01000090.1"/>
</dbReference>
<evidence type="ECO:0000313" key="1">
    <source>
        <dbReference type="EMBL" id="TDD21551.1"/>
    </source>
</evidence>
<proteinExistence type="predicted"/>
<protein>
    <submittedName>
        <fullName evidence="1">Uncharacterized protein</fullName>
    </submittedName>
</protein>
<organism evidence="1 2">
    <name type="scientific">Kribbella turkmenica</name>
    <dbReference type="NCBI Taxonomy" id="2530375"/>
    <lineage>
        <taxon>Bacteria</taxon>
        <taxon>Bacillati</taxon>
        <taxon>Actinomycetota</taxon>
        <taxon>Actinomycetes</taxon>
        <taxon>Propionibacteriales</taxon>
        <taxon>Kribbellaceae</taxon>
        <taxon>Kribbella</taxon>
    </lineage>
</organism>
<evidence type="ECO:0000313" key="2">
    <source>
        <dbReference type="Proteomes" id="UP000295172"/>
    </source>
</evidence>
<comment type="caution">
    <text evidence="1">The sequence shown here is derived from an EMBL/GenBank/DDBJ whole genome shotgun (WGS) entry which is preliminary data.</text>
</comment>
<gene>
    <name evidence="1" type="ORF">E1218_20690</name>
</gene>
<sequence length="86" mass="9248">MNTTTATTTATTATTATITVSTDTATTQLIVSMLADGSPVWFVAGMVNMRSHDVYMIGRAAGYPDKAKLRRAVWAQRNRTRVPQAA</sequence>